<organism evidence="8 9">
    <name type="scientific">Lepraria finkii</name>
    <dbReference type="NCBI Taxonomy" id="1340010"/>
    <lineage>
        <taxon>Eukaryota</taxon>
        <taxon>Fungi</taxon>
        <taxon>Dikarya</taxon>
        <taxon>Ascomycota</taxon>
        <taxon>Pezizomycotina</taxon>
        <taxon>Lecanoromycetes</taxon>
        <taxon>OSLEUM clade</taxon>
        <taxon>Lecanoromycetidae</taxon>
        <taxon>Lecanorales</taxon>
        <taxon>Lecanorineae</taxon>
        <taxon>Stereocaulaceae</taxon>
        <taxon>Lepraria</taxon>
    </lineage>
</organism>
<gene>
    <name evidence="8" type="ORF">ABVK25_004913</name>
</gene>
<dbReference type="EMBL" id="JBHFEH010000014">
    <property type="protein sequence ID" value="KAL2054610.1"/>
    <property type="molecule type" value="Genomic_DNA"/>
</dbReference>
<sequence>MAGLSSQSGQPQPIWSRKTDMFYIVFLFLMIFLALALDFVPFFPVNSPPWATTLYTYYRTNCNDPLYAKDQPFFRLYIVIEAVYSVPTCIWAIRGLIQDDKMIPVHLLVFATHLVTSTAVCFVEVLGAKDWPREDVNKNLPGYVIFFAVAIVLWADMFSRVKMLVIGKTKLN</sequence>
<dbReference type="InterPro" id="IPR051987">
    <property type="entry name" value="Sigma-2_receptor-like"/>
</dbReference>
<accession>A0ABR4BA25</accession>
<evidence type="ECO:0000313" key="9">
    <source>
        <dbReference type="Proteomes" id="UP001590951"/>
    </source>
</evidence>
<evidence type="ECO:0000256" key="3">
    <source>
        <dbReference type="ARBA" id="ARBA00022989"/>
    </source>
</evidence>
<dbReference type="PROSITE" id="PS51751">
    <property type="entry name" value="EXPERA"/>
    <property type="match status" value="1"/>
</dbReference>
<keyword evidence="9" id="KW-1185">Reference proteome</keyword>
<dbReference type="PANTHER" id="PTHR31204">
    <property type="entry name" value="SIGMA INTRACELLULAR RECEPTOR 2"/>
    <property type="match status" value="1"/>
</dbReference>
<reference evidence="8 9" key="1">
    <citation type="submission" date="2024-09" db="EMBL/GenBank/DDBJ databases">
        <title>Rethinking Asexuality: The Enigmatic Case of Functional Sexual Genes in Lepraria (Stereocaulaceae).</title>
        <authorList>
            <person name="Doellman M."/>
            <person name="Sun Y."/>
            <person name="Barcenas-Pena A."/>
            <person name="Lumbsch H.T."/>
            <person name="Grewe F."/>
        </authorList>
    </citation>
    <scope>NUCLEOTIDE SEQUENCE [LARGE SCALE GENOMIC DNA]</scope>
    <source>
        <strain evidence="8 9">Grewe 0041</strain>
    </source>
</reference>
<proteinExistence type="predicted"/>
<evidence type="ECO:0000256" key="2">
    <source>
        <dbReference type="ARBA" id="ARBA00022692"/>
    </source>
</evidence>
<dbReference type="Proteomes" id="UP001590951">
    <property type="component" value="Unassembled WGS sequence"/>
</dbReference>
<evidence type="ECO:0000256" key="6">
    <source>
        <dbReference type="SAM" id="Phobius"/>
    </source>
</evidence>
<dbReference type="InterPro" id="IPR033118">
    <property type="entry name" value="EXPERA"/>
</dbReference>
<feature type="transmembrane region" description="Helical" evidence="6">
    <location>
        <begin position="74"/>
        <end position="93"/>
    </location>
</feature>
<comment type="caution">
    <text evidence="8">The sequence shown here is derived from an EMBL/GenBank/DDBJ whole genome shotgun (WGS) entry which is preliminary data.</text>
</comment>
<feature type="transmembrane region" description="Helical" evidence="6">
    <location>
        <begin position="140"/>
        <end position="158"/>
    </location>
</feature>
<evidence type="ECO:0000259" key="7">
    <source>
        <dbReference type="PROSITE" id="PS51751"/>
    </source>
</evidence>
<name>A0ABR4BA25_9LECA</name>
<evidence type="ECO:0000256" key="1">
    <source>
        <dbReference type="ARBA" id="ARBA00004141"/>
    </source>
</evidence>
<evidence type="ECO:0000313" key="8">
    <source>
        <dbReference type="EMBL" id="KAL2054610.1"/>
    </source>
</evidence>
<dbReference type="Pfam" id="PF05241">
    <property type="entry name" value="EBP"/>
    <property type="match status" value="1"/>
</dbReference>
<keyword evidence="2 5" id="KW-0812">Transmembrane</keyword>
<evidence type="ECO:0000256" key="4">
    <source>
        <dbReference type="ARBA" id="ARBA00023136"/>
    </source>
</evidence>
<keyword evidence="3 5" id="KW-1133">Transmembrane helix</keyword>
<feature type="transmembrane region" description="Helical" evidence="6">
    <location>
        <begin position="21"/>
        <end position="43"/>
    </location>
</feature>
<feature type="domain" description="EXPERA" evidence="7">
    <location>
        <begin position="19"/>
        <end position="154"/>
    </location>
</feature>
<protein>
    <recommendedName>
        <fullName evidence="7">EXPERA domain-containing protein</fullName>
    </recommendedName>
</protein>
<keyword evidence="4 5" id="KW-0472">Membrane</keyword>
<dbReference type="PANTHER" id="PTHR31204:SF1">
    <property type="entry name" value="SIGMA INTRACELLULAR RECEPTOR 2"/>
    <property type="match status" value="1"/>
</dbReference>
<evidence type="ECO:0000256" key="5">
    <source>
        <dbReference type="PROSITE-ProRule" id="PRU01087"/>
    </source>
</evidence>
<comment type="subcellular location">
    <subcellularLocation>
        <location evidence="1">Membrane</location>
        <topology evidence="1">Multi-pass membrane protein</topology>
    </subcellularLocation>
</comment>
<feature type="transmembrane region" description="Helical" evidence="6">
    <location>
        <begin position="105"/>
        <end position="128"/>
    </location>
</feature>